<protein>
    <submittedName>
        <fullName evidence="2">Uncharacterized protein</fullName>
    </submittedName>
</protein>
<dbReference type="EMBL" id="JAANBB010000051">
    <property type="protein sequence ID" value="KAF7553073.1"/>
    <property type="molecule type" value="Genomic_DNA"/>
</dbReference>
<organism evidence="2 3">
    <name type="scientific">Cylindrodendrum hubeiense</name>
    <dbReference type="NCBI Taxonomy" id="595255"/>
    <lineage>
        <taxon>Eukaryota</taxon>
        <taxon>Fungi</taxon>
        <taxon>Dikarya</taxon>
        <taxon>Ascomycota</taxon>
        <taxon>Pezizomycotina</taxon>
        <taxon>Sordariomycetes</taxon>
        <taxon>Hypocreomycetidae</taxon>
        <taxon>Hypocreales</taxon>
        <taxon>Nectriaceae</taxon>
        <taxon>Cylindrodendrum</taxon>
    </lineage>
</organism>
<sequence>MSDIKQQIQQASTKNADLLQVLAQTDYAAPALQEQLRFISELEAQLATSEEQLKVIDAKRVAELADHVKYRDSHIRRFMSKATGQKEKFEAKAAKEEEEYYEALQQQHEISTVHNNMKKQLEDAEYTRGQLRQADALHRDTQRELDNLYDSIFAGETPHFPEEDKLEKQSELSLQLYHNTRLQHEAETNIISLLTKGVERVKFAGAQMVAARSASRYDLFGGGAICDALERSALSQADAAIREACVLAQCAHIDDLPKVNINQGHIIRDILFDSISTDLQFHQEIKRGQIEVEQFASAFEKRLATSQDRLKAVEGELREREAGLEEARYQLQAERQKVFELIPQGKQ</sequence>
<dbReference type="AlphaFoldDB" id="A0A9P5H9V7"/>
<keyword evidence="1" id="KW-0175">Coiled coil</keyword>
<evidence type="ECO:0000313" key="3">
    <source>
        <dbReference type="Proteomes" id="UP000722485"/>
    </source>
</evidence>
<accession>A0A9P5H9V7</accession>
<evidence type="ECO:0000313" key="2">
    <source>
        <dbReference type="EMBL" id="KAF7553073.1"/>
    </source>
</evidence>
<reference evidence="2" key="1">
    <citation type="submission" date="2020-03" db="EMBL/GenBank/DDBJ databases">
        <title>Draft Genome Sequence of Cylindrodendrum hubeiense.</title>
        <authorList>
            <person name="Buettner E."/>
            <person name="Kellner H."/>
        </authorList>
    </citation>
    <scope>NUCLEOTIDE SEQUENCE</scope>
    <source>
        <strain evidence="2">IHI 201604</strain>
    </source>
</reference>
<feature type="coiled-coil region" evidence="1">
    <location>
        <begin position="1"/>
        <end position="134"/>
    </location>
</feature>
<dbReference type="PANTHER" id="PTHR21974">
    <property type="entry name" value="RE15880P"/>
    <property type="match status" value="1"/>
</dbReference>
<dbReference type="Proteomes" id="UP000722485">
    <property type="component" value="Unassembled WGS sequence"/>
</dbReference>
<dbReference type="PANTHER" id="PTHR21974:SF2">
    <property type="entry name" value="RE15880P"/>
    <property type="match status" value="1"/>
</dbReference>
<proteinExistence type="predicted"/>
<name>A0A9P5H9V7_9HYPO</name>
<evidence type="ECO:0000256" key="1">
    <source>
        <dbReference type="SAM" id="Coils"/>
    </source>
</evidence>
<dbReference type="OrthoDB" id="2562743at2759"/>
<gene>
    <name evidence="2" type="ORF">G7Z17_g3927</name>
</gene>
<comment type="caution">
    <text evidence="2">The sequence shown here is derived from an EMBL/GenBank/DDBJ whole genome shotgun (WGS) entry which is preliminary data.</text>
</comment>
<keyword evidence="3" id="KW-1185">Reference proteome</keyword>